<evidence type="ECO:0000256" key="1">
    <source>
        <dbReference type="SAM" id="Phobius"/>
    </source>
</evidence>
<dbReference type="RefSeq" id="WP_129483332.1">
    <property type="nucleotide sequence ID" value="NZ_CP099397.1"/>
</dbReference>
<feature type="transmembrane region" description="Helical" evidence="1">
    <location>
        <begin position="39"/>
        <end position="57"/>
    </location>
</feature>
<accession>A0ABY5ACX9</accession>
<evidence type="ECO:0000313" key="3">
    <source>
        <dbReference type="Proteomes" id="UP001054897"/>
    </source>
</evidence>
<gene>
    <name evidence="2" type="ORF">L1F06_009225</name>
</gene>
<protein>
    <submittedName>
        <fullName evidence="2">Uncharacterized protein</fullName>
    </submittedName>
</protein>
<proteinExistence type="predicted"/>
<keyword evidence="1" id="KW-0472">Membrane</keyword>
<keyword evidence="3" id="KW-1185">Reference proteome</keyword>
<evidence type="ECO:0000313" key="2">
    <source>
        <dbReference type="EMBL" id="USR41580.1"/>
    </source>
</evidence>
<sequence length="697" mass="76513">MSLMLDEHESSTQAKVLLTLLSFVIPLAVGIFVPWWYSWGIVQAILIATTIIVVAGHPEFVKRLPVPLMSMVLGLSFQLWGTTSGFLGFAVGLFILIFSWVHLYVWMRFLGLVVKRQDVTLRFQGVALSLQIAPHSGYLPKYGTAWLARTIAGFAWAVDGRVAKQPQAGIDQWSRPIVQVMASSPAPIEPPAVVSIPAPGRSCQGQVDASGHLIFSAPQGSRTLRGEPFSTVGGQGESGHSLWLDEQPTGLLLNQGASVLWSEDDQALVCRARAESQSVEESATWLWRVASGWRPLEEPWQSLVDEPVLEWSTPCRLEDERLFYEALMHGAETEKPMALTLCIELDGEHAGVVSLQLPSMQGGAQPCLTLLRKSRDGRRHAFACHVGAWRLPGQWCLDHRVSDCGRYLALIAFAEAPAVPHQLVVADVLARRLLRLDEPLLIAGLQAFEDGVISLQQIVGRQATALGAGPLPRLEALAPAAQQADAFVAVGRLHHRTVQVAVDAWSLRLLPNWRLEWRPVPASAQGDYLLAAPGAGDAAWLFGLDRKMHEGSGLVPGGACVLTASGCGIADLAPSMAWSADGRYLALSRRVISEETIQWHLLLLDIWEHTLRYSVRPLPTMPCFEAFDANGLHVSGVEHEVQLITMERLLALPRQMLIRSGDVWLPAEQLSDAVHWQRLDSAHLQSWRSPEVEPSRA</sequence>
<keyword evidence="1" id="KW-1133">Transmembrane helix</keyword>
<organism evidence="2 3">
    <name type="scientific">Ectopseudomonas hydrolytica</name>
    <dbReference type="NCBI Taxonomy" id="2493633"/>
    <lineage>
        <taxon>Bacteria</taxon>
        <taxon>Pseudomonadati</taxon>
        <taxon>Pseudomonadota</taxon>
        <taxon>Gammaproteobacteria</taxon>
        <taxon>Pseudomonadales</taxon>
        <taxon>Pseudomonadaceae</taxon>
        <taxon>Ectopseudomonas</taxon>
    </lineage>
</organism>
<feature type="transmembrane region" description="Helical" evidence="1">
    <location>
        <begin position="12"/>
        <end position="33"/>
    </location>
</feature>
<dbReference type="Proteomes" id="UP001054897">
    <property type="component" value="Chromosome"/>
</dbReference>
<name>A0ABY5ACX9_9GAMM</name>
<keyword evidence="1" id="KW-0812">Transmembrane</keyword>
<dbReference type="EMBL" id="CP099397">
    <property type="protein sequence ID" value="USR41580.1"/>
    <property type="molecule type" value="Genomic_DNA"/>
</dbReference>
<reference evidence="2" key="1">
    <citation type="submission" date="2022-06" db="EMBL/GenBank/DDBJ databases">
        <title>Complete genome of Pseudomonas hydrolytica DSWY01T.</title>
        <authorList>
            <person name="Jung J."/>
            <person name="Jeon C.O."/>
        </authorList>
    </citation>
    <scope>NUCLEOTIDE SEQUENCE</scope>
    <source>
        <strain evidence="2">DSWY01</strain>
    </source>
</reference>
<feature type="transmembrane region" description="Helical" evidence="1">
    <location>
        <begin position="86"/>
        <end position="107"/>
    </location>
</feature>
<dbReference type="GeneID" id="300081150"/>